<dbReference type="SUPFAM" id="SSF158573">
    <property type="entry name" value="GINS helical bundle-like"/>
    <property type="match status" value="2"/>
</dbReference>
<evidence type="ECO:0000259" key="9">
    <source>
        <dbReference type="Pfam" id="PF05916"/>
    </source>
</evidence>
<evidence type="ECO:0000313" key="12">
    <source>
        <dbReference type="EMBL" id="KAL3233112.1"/>
    </source>
</evidence>
<accession>A0ABR4NWK3</accession>
<dbReference type="Pfam" id="PF22466">
    <property type="entry name" value="PSF3_N"/>
    <property type="match status" value="1"/>
</dbReference>
<evidence type="ECO:0000256" key="2">
    <source>
        <dbReference type="ARBA" id="ARBA00006343"/>
    </source>
</evidence>
<name>A0ABR4NWK3_9SACH</name>
<comment type="caution">
    <text evidence="12">The sequence shown here is derived from an EMBL/GenBank/DDBJ whole genome shotgun (WGS) entry which is preliminary data.</text>
</comment>
<evidence type="ECO:0000256" key="6">
    <source>
        <dbReference type="ARBA" id="ARBA00023242"/>
    </source>
</evidence>
<evidence type="ECO:0000256" key="5">
    <source>
        <dbReference type="ARBA" id="ARBA00022705"/>
    </source>
</evidence>
<dbReference type="EMBL" id="JBEVYD010000005">
    <property type="protein sequence ID" value="KAL3233100.1"/>
    <property type="molecule type" value="Genomic_DNA"/>
</dbReference>
<keyword evidence="5 7" id="KW-0235">DNA replication</keyword>
<evidence type="ECO:0000256" key="8">
    <source>
        <dbReference type="SAM" id="MobiDB-lite"/>
    </source>
</evidence>
<gene>
    <name evidence="11" type="ORF">RNJ44_05016</name>
    <name evidence="12" type="ORF">RNJ44_05028</name>
</gene>
<comment type="subunit">
    <text evidence="3">Component of the GINS complex which is a heterotetramer of SLD5, PSF1, PSF2 and PSF3.</text>
</comment>
<evidence type="ECO:0000313" key="11">
    <source>
        <dbReference type="EMBL" id="KAL3233100.1"/>
    </source>
</evidence>
<dbReference type="InterPro" id="IPR010492">
    <property type="entry name" value="GINS_Psf3"/>
</dbReference>
<comment type="subcellular location">
    <subcellularLocation>
        <location evidence="1 7">Nucleus</location>
    </subcellularLocation>
</comment>
<sequence length="270" mass="28294">MGYYDIDDILADGTEVPCKFNFEIPGLGYLENNPGKPVRKNTKLQLPLWLARVLAIVGAEGGAGDGSGDVSGQGGDNVGEAGGSSGDGESFVELLTPEMFSVRVMNAIKTDGRSLDLHALSPHFLEVALKWVALFSDHQLGETIYELMLERALLVNNHASSVSLGSGDLGGAQGRRGLNESLRLLQQGHNSLGGNGNLGGDGSRGQGRGGDSGSTEAGGGAASSSSALSASQATNLAASNKFLLTLDESERALYKRAHDSYRDTKRWMIK</sequence>
<reference evidence="12 13" key="1">
    <citation type="submission" date="2024-05" db="EMBL/GenBank/DDBJ databases">
        <title>Long read based assembly of the Candida bracarensis genome reveals expanded adhesin content.</title>
        <authorList>
            <person name="Marcet-Houben M."/>
            <person name="Ksiezopolska E."/>
            <person name="Gabaldon T."/>
        </authorList>
    </citation>
    <scope>NUCLEOTIDE SEQUENCE [LARGE SCALE GENOMIC DNA]</scope>
    <source>
        <strain evidence="12 13">CBM6</strain>
    </source>
</reference>
<evidence type="ECO:0000256" key="3">
    <source>
        <dbReference type="ARBA" id="ARBA00011352"/>
    </source>
</evidence>
<evidence type="ECO:0000313" key="13">
    <source>
        <dbReference type="Proteomes" id="UP001623330"/>
    </source>
</evidence>
<dbReference type="InterPro" id="IPR021151">
    <property type="entry name" value="GINS_A"/>
</dbReference>
<dbReference type="Gene3D" id="1.20.58.2050">
    <property type="match status" value="1"/>
</dbReference>
<dbReference type="InterPro" id="IPR038437">
    <property type="entry name" value="GINS_Psf3_sf"/>
</dbReference>
<evidence type="ECO:0000256" key="4">
    <source>
        <dbReference type="ARBA" id="ARBA00015140"/>
    </source>
</evidence>
<dbReference type="Proteomes" id="UP001623330">
    <property type="component" value="Unassembled WGS sequence"/>
</dbReference>
<dbReference type="PANTHER" id="PTHR22768:SF0">
    <property type="entry name" value="DNA REPLICATION COMPLEX GINS PROTEIN PSF3"/>
    <property type="match status" value="1"/>
</dbReference>
<dbReference type="CDD" id="cd11713">
    <property type="entry name" value="GINS_A_psf3"/>
    <property type="match status" value="1"/>
</dbReference>
<dbReference type="InterPro" id="IPR055221">
    <property type="entry name" value="PSF3_N"/>
</dbReference>
<proteinExistence type="inferred from homology"/>
<feature type="compositionally biased region" description="Gly residues" evidence="8">
    <location>
        <begin position="65"/>
        <end position="86"/>
    </location>
</feature>
<dbReference type="CDD" id="cd21693">
    <property type="entry name" value="GINS_B_Psf3"/>
    <property type="match status" value="1"/>
</dbReference>
<evidence type="ECO:0000256" key="7">
    <source>
        <dbReference type="RuleBase" id="RU367161"/>
    </source>
</evidence>
<evidence type="ECO:0000259" key="10">
    <source>
        <dbReference type="Pfam" id="PF22466"/>
    </source>
</evidence>
<feature type="domain" description="GINS subunit" evidence="9">
    <location>
        <begin position="100"/>
        <end position="164"/>
    </location>
</feature>
<feature type="compositionally biased region" description="Gly residues" evidence="8">
    <location>
        <begin position="191"/>
        <end position="221"/>
    </location>
</feature>
<evidence type="ECO:0000256" key="1">
    <source>
        <dbReference type="ARBA" id="ARBA00004123"/>
    </source>
</evidence>
<comment type="similarity">
    <text evidence="2 7">Belongs to the GINS3/PSF3 family.</text>
</comment>
<dbReference type="Pfam" id="PF05916">
    <property type="entry name" value="Sld5"/>
    <property type="match status" value="1"/>
</dbReference>
<feature type="region of interest" description="Disordered" evidence="8">
    <location>
        <begin position="189"/>
        <end position="226"/>
    </location>
</feature>
<dbReference type="PANTHER" id="PTHR22768">
    <property type="entry name" value="DNA REPLICATION COMPLEX GINS PROTEIN PSF3"/>
    <property type="match status" value="1"/>
</dbReference>
<feature type="domain" description="DNA replication complex GINS protein PSF3 N-terminal" evidence="10">
    <location>
        <begin position="4"/>
        <end position="56"/>
    </location>
</feature>
<keyword evidence="13" id="KW-1185">Reference proteome</keyword>
<protein>
    <recommendedName>
        <fullName evidence="4 7">DNA replication complex GINS protein PSF3</fullName>
    </recommendedName>
</protein>
<feature type="region of interest" description="Disordered" evidence="8">
    <location>
        <begin position="65"/>
        <end position="87"/>
    </location>
</feature>
<organism evidence="12 13">
    <name type="scientific">Nakaseomyces bracarensis</name>
    <dbReference type="NCBI Taxonomy" id="273131"/>
    <lineage>
        <taxon>Eukaryota</taxon>
        <taxon>Fungi</taxon>
        <taxon>Dikarya</taxon>
        <taxon>Ascomycota</taxon>
        <taxon>Saccharomycotina</taxon>
        <taxon>Saccharomycetes</taxon>
        <taxon>Saccharomycetales</taxon>
        <taxon>Saccharomycetaceae</taxon>
        <taxon>Nakaseomyces</taxon>
    </lineage>
</organism>
<dbReference type="SUPFAM" id="SSF160059">
    <property type="entry name" value="PriA/YqbF domain"/>
    <property type="match status" value="1"/>
</dbReference>
<keyword evidence="6 7" id="KW-0539">Nucleus</keyword>
<comment type="function">
    <text evidence="7">The GINS complex plays an essential role in the initiation of DNA replication.</text>
</comment>
<dbReference type="EMBL" id="JBEVYD010000005">
    <property type="protein sequence ID" value="KAL3233112.1"/>
    <property type="molecule type" value="Genomic_DNA"/>
</dbReference>
<dbReference type="InterPro" id="IPR036224">
    <property type="entry name" value="GINS_bundle-like_dom_sf"/>
</dbReference>